<evidence type="ECO:0000313" key="2">
    <source>
        <dbReference type="Proteomes" id="UP000482800"/>
    </source>
</evidence>
<name>A0A6V8KIQ6_9ACTN</name>
<accession>A0A6V8KIQ6</accession>
<dbReference type="InterPro" id="IPR046036">
    <property type="entry name" value="DUF5994"/>
</dbReference>
<sequence length="178" mass="18801">MAATSAALRMTITSLTPPSTPRLRMEPTGSRRALLDGAWWPRSTDPVAELPGLVLAIDKLRGPVTRLVLAAGGWDSHPRRLGLAGRVLRLGYFGSQPVSLLTAICGNDRVDLLVVPPNTADRTADAAMILAAATTNVVHAQHILLAVGTPTTRPIDDTAEDAWEAEGGRTGPTPTRAM</sequence>
<keyword evidence="2" id="KW-1185">Reference proteome</keyword>
<evidence type="ECO:0000313" key="1">
    <source>
        <dbReference type="EMBL" id="GFJ85082.1"/>
    </source>
</evidence>
<organism evidence="1 2">
    <name type="scientific">Phytohabitans houttuyneae</name>
    <dbReference type="NCBI Taxonomy" id="1076126"/>
    <lineage>
        <taxon>Bacteria</taxon>
        <taxon>Bacillati</taxon>
        <taxon>Actinomycetota</taxon>
        <taxon>Actinomycetes</taxon>
        <taxon>Micromonosporales</taxon>
        <taxon>Micromonosporaceae</taxon>
    </lineage>
</organism>
<gene>
    <name evidence="1" type="ORF">Phou_092620</name>
</gene>
<dbReference type="EMBL" id="BLPF01000004">
    <property type="protein sequence ID" value="GFJ85082.1"/>
    <property type="molecule type" value="Genomic_DNA"/>
</dbReference>
<dbReference type="RefSeq" id="WP_173069947.1">
    <property type="nucleotide sequence ID" value="NZ_BAABGO010000014.1"/>
</dbReference>
<protein>
    <submittedName>
        <fullName evidence="1">Uncharacterized protein</fullName>
    </submittedName>
</protein>
<comment type="caution">
    <text evidence="1">The sequence shown here is derived from an EMBL/GenBank/DDBJ whole genome shotgun (WGS) entry which is preliminary data.</text>
</comment>
<reference evidence="1 2" key="1">
    <citation type="submission" date="2020-03" db="EMBL/GenBank/DDBJ databases">
        <title>Whole genome shotgun sequence of Phytohabitans houttuyneae NBRC 108639.</title>
        <authorList>
            <person name="Komaki H."/>
            <person name="Tamura T."/>
        </authorList>
    </citation>
    <scope>NUCLEOTIDE SEQUENCE [LARGE SCALE GENOMIC DNA]</scope>
    <source>
        <strain evidence="1 2">NBRC 108639</strain>
    </source>
</reference>
<dbReference type="AlphaFoldDB" id="A0A6V8KIQ6"/>
<dbReference type="Pfam" id="PF19457">
    <property type="entry name" value="DUF5994"/>
    <property type="match status" value="1"/>
</dbReference>
<reference evidence="1 2" key="2">
    <citation type="submission" date="2020-03" db="EMBL/GenBank/DDBJ databases">
        <authorList>
            <person name="Ichikawa N."/>
            <person name="Kimura A."/>
            <person name="Kitahashi Y."/>
            <person name="Uohara A."/>
        </authorList>
    </citation>
    <scope>NUCLEOTIDE SEQUENCE [LARGE SCALE GENOMIC DNA]</scope>
    <source>
        <strain evidence="1 2">NBRC 108639</strain>
    </source>
</reference>
<proteinExistence type="predicted"/>
<dbReference type="Proteomes" id="UP000482800">
    <property type="component" value="Unassembled WGS sequence"/>
</dbReference>